<dbReference type="eggNOG" id="COG3549">
    <property type="taxonomic scope" value="Bacteria"/>
</dbReference>
<dbReference type="PANTHER" id="PTHR40266">
    <property type="entry name" value="TOXIN HIGB-1"/>
    <property type="match status" value="1"/>
</dbReference>
<dbReference type="OrthoDB" id="9801102at2"/>
<dbReference type="Proteomes" id="UP000001953">
    <property type="component" value="Chromosome"/>
</dbReference>
<dbReference type="Pfam" id="PF05015">
    <property type="entry name" value="HigB-like_toxin"/>
    <property type="match status" value="1"/>
</dbReference>
<dbReference type="InterPro" id="IPR035093">
    <property type="entry name" value="RelE/ParE_toxin_dom_sf"/>
</dbReference>
<keyword evidence="2" id="KW-1185">Reference proteome</keyword>
<sequence>MILNYRDKRTQAFAAGTLVREFQGFDRQAWKRLEILDAATSLDDLRGLPSNRLEALRGDRRGQFCIRINAQWRICFEWPQGAAGPSQVEIVDYH</sequence>
<evidence type="ECO:0000313" key="1">
    <source>
        <dbReference type="EMBL" id="ABE64696.1"/>
    </source>
</evidence>
<name>Q1QGF1_NITHX</name>
<dbReference type="STRING" id="323097.Nham_4028"/>
<dbReference type="KEGG" id="nha:Nham_4028"/>
<evidence type="ECO:0000313" key="2">
    <source>
        <dbReference type="Proteomes" id="UP000001953"/>
    </source>
</evidence>
<protein>
    <submittedName>
        <fullName evidence="1">Plasmid maintenance system killer</fullName>
    </submittedName>
</protein>
<reference evidence="1 2" key="1">
    <citation type="submission" date="2006-03" db="EMBL/GenBank/DDBJ databases">
        <title>Complete sequence of chromosome of Nitrobacter hamburgensis X14.</title>
        <authorList>
            <consortium name="US DOE Joint Genome Institute"/>
            <person name="Copeland A."/>
            <person name="Lucas S."/>
            <person name="Lapidus A."/>
            <person name="Barry K."/>
            <person name="Detter J.C."/>
            <person name="Glavina del Rio T."/>
            <person name="Hammon N."/>
            <person name="Israni S."/>
            <person name="Dalin E."/>
            <person name="Tice H."/>
            <person name="Pitluck S."/>
            <person name="Chain P."/>
            <person name="Malfatti S."/>
            <person name="Shin M."/>
            <person name="Vergez L."/>
            <person name="Schmutz J."/>
            <person name="Larimer F."/>
            <person name="Land M."/>
            <person name="Hauser L."/>
            <person name="Kyrpides N."/>
            <person name="Ivanova N."/>
            <person name="Ward B."/>
            <person name="Arp D."/>
            <person name="Klotz M."/>
            <person name="Stein L."/>
            <person name="O'Mullan G."/>
            <person name="Starkenburg S."/>
            <person name="Sayavedra L."/>
            <person name="Poret-Peterson A.T."/>
            <person name="Gentry M.E."/>
            <person name="Bruce D."/>
            <person name="Richardson P."/>
        </authorList>
    </citation>
    <scope>NUCLEOTIDE SEQUENCE [LARGE SCALE GENOMIC DNA]</scope>
    <source>
        <strain evidence="2">DSM 10229 / NCIMB 13809 / X14</strain>
    </source>
</reference>
<dbReference type="RefSeq" id="WP_011512323.1">
    <property type="nucleotide sequence ID" value="NC_007964.1"/>
</dbReference>
<accession>Q1QGF1</accession>
<dbReference type="EMBL" id="CP000319">
    <property type="protein sequence ID" value="ABE64696.1"/>
    <property type="molecule type" value="Genomic_DNA"/>
</dbReference>
<dbReference type="AlphaFoldDB" id="Q1QGF1"/>
<dbReference type="Gene3D" id="3.30.2310.20">
    <property type="entry name" value="RelE-like"/>
    <property type="match status" value="1"/>
</dbReference>
<dbReference type="HOGENOM" id="CLU_155111_1_1_5"/>
<gene>
    <name evidence="1" type="ordered locus">Nham_4028</name>
</gene>
<dbReference type="PANTHER" id="PTHR40266:SF2">
    <property type="entry name" value="TOXIN HIGB-1"/>
    <property type="match status" value="1"/>
</dbReference>
<organism evidence="1 2">
    <name type="scientific">Nitrobacter hamburgensis (strain DSM 10229 / NCIMB 13809 / X14)</name>
    <dbReference type="NCBI Taxonomy" id="323097"/>
    <lineage>
        <taxon>Bacteria</taxon>
        <taxon>Pseudomonadati</taxon>
        <taxon>Pseudomonadota</taxon>
        <taxon>Alphaproteobacteria</taxon>
        <taxon>Hyphomicrobiales</taxon>
        <taxon>Nitrobacteraceae</taxon>
        <taxon>Nitrobacter</taxon>
    </lineage>
</organism>
<dbReference type="SUPFAM" id="SSF143011">
    <property type="entry name" value="RelE-like"/>
    <property type="match status" value="1"/>
</dbReference>
<proteinExistence type="predicted"/>
<dbReference type="InterPro" id="IPR007711">
    <property type="entry name" value="HigB-1"/>
</dbReference>